<dbReference type="STRING" id="742725.HMPREF9450_00156"/>
<feature type="chain" id="PRO_5003477753" description="Putative carbohydrate metabolism domain-containing protein" evidence="1">
    <location>
        <begin position="26"/>
        <end position="720"/>
    </location>
</feature>
<dbReference type="Pfam" id="PF14900">
    <property type="entry name" value="DUF4493"/>
    <property type="match status" value="1"/>
</dbReference>
<dbReference type="HOGENOM" id="CLU_023285_0_0_10"/>
<accession>G5H5E6</accession>
<dbReference type="InterPro" id="IPR025112">
    <property type="entry name" value="PCMD"/>
</dbReference>
<keyword evidence="1" id="KW-0732">Signal</keyword>
<dbReference type="Pfam" id="PF13201">
    <property type="entry name" value="PCMD"/>
    <property type="match status" value="1"/>
</dbReference>
<evidence type="ECO:0000313" key="4">
    <source>
        <dbReference type="Proteomes" id="UP000006008"/>
    </source>
</evidence>
<gene>
    <name evidence="3" type="ORF">HMPREF9450_00156</name>
</gene>
<protein>
    <recommendedName>
        <fullName evidence="2">Putative carbohydrate metabolism domain-containing protein</fullName>
    </recommendedName>
</protein>
<reference evidence="3 4" key="1">
    <citation type="submission" date="2011-08" db="EMBL/GenBank/DDBJ databases">
        <title>The Genome Sequence of Alistipes indistinctus YIT 12060.</title>
        <authorList>
            <consortium name="The Broad Institute Genome Sequencing Platform"/>
            <person name="Earl A."/>
            <person name="Ward D."/>
            <person name="Feldgarden M."/>
            <person name="Gevers D."/>
            <person name="Morotomi M."/>
            <person name="Young S.K."/>
            <person name="Zeng Q."/>
            <person name="Gargeya S."/>
            <person name="Fitzgerald M."/>
            <person name="Haas B."/>
            <person name="Abouelleil A."/>
            <person name="Alvarado L."/>
            <person name="Arachchi H.M."/>
            <person name="Berlin A."/>
            <person name="Brown A."/>
            <person name="Chapman S.B."/>
            <person name="Chen Z."/>
            <person name="Dunbar C."/>
            <person name="Freedman E."/>
            <person name="Gearin G."/>
            <person name="Gellesch M."/>
            <person name="Goldberg J."/>
            <person name="Griggs A."/>
            <person name="Gujja S."/>
            <person name="Heiman D."/>
            <person name="Howarth C."/>
            <person name="Larson L."/>
            <person name="Lui A."/>
            <person name="MacDonald P.J.P."/>
            <person name="Montmayeur A."/>
            <person name="Murphy C."/>
            <person name="Neiman D."/>
            <person name="Pearson M."/>
            <person name="Priest M."/>
            <person name="Roberts A."/>
            <person name="Saif S."/>
            <person name="Shea T."/>
            <person name="Shenoy N."/>
            <person name="Sisk P."/>
            <person name="Stolte C."/>
            <person name="Sykes S."/>
            <person name="Wortman J."/>
            <person name="Nusbaum C."/>
            <person name="Birren B."/>
        </authorList>
    </citation>
    <scope>NUCLEOTIDE SEQUENCE [LARGE SCALE GENOMIC DNA]</scope>
    <source>
        <strain evidence="3 4">YIT 12060</strain>
    </source>
</reference>
<feature type="signal peptide" evidence="1">
    <location>
        <begin position="1"/>
        <end position="25"/>
    </location>
</feature>
<organism evidence="3 4">
    <name type="scientific">Alistipes indistinctus YIT 12060</name>
    <dbReference type="NCBI Taxonomy" id="742725"/>
    <lineage>
        <taxon>Bacteria</taxon>
        <taxon>Pseudomonadati</taxon>
        <taxon>Bacteroidota</taxon>
        <taxon>Bacteroidia</taxon>
        <taxon>Bacteroidales</taxon>
        <taxon>Rikenellaceae</taxon>
        <taxon>Alistipes</taxon>
    </lineage>
</organism>
<sequence length="720" mass="78078">MRTLITRHIPLVCLSGLLLLLGACTKDDSGRAEPTGTLQLNLTVAGKVIPLHSKAAGDYNPLDISTLWIYKVESDGAGGTVQELIRKYKPATSVPDNLYLVSGRYKVIIEAGDRSEATYTNKTYAGEAVFDLDAHETKIVPIECKITNVAVRVQFDATVAQKFDKGYHAYVCASDNFSQTDAENGLVPTLLYPKDSTGFFLLPEGTSNLSWCFSGESSDPDVNKNNTKTGKIELPQGGMQYTLNFKYSKTPDGYLTVVVKVQEYVNVFDDSFIFSPEPSVMGDGFGIGGVTGYYSDPVKFNVASINPLSSLKFTAKSTNTTYEVLHDGQLLPEAAANGITYTVIDNANGSLALTPLFFEQLEGGINTLDFEVTDNDNNTGKASARVAVAKPVEIAAQDLWFGIADMSAIVTNPATTSVGVRYRLQGTSSWTTIAAQKGSDGYTYTARATDFKPGKTYECQLLENDSESGTVKTAATAAGVQVPNAGFEEWHQSGNPWYPYAQGGEEFWGTGNPGSTSIGASYNITTRQNDPRPGSSGQYCAKLQTTNVVIKKAAGNIFVGSFGEVLGTAGTVYMGRAFAFNAKPTALRVWYKGNVGSGDKARIFVCLTNMTKPGCTYHTVNTKSSEIDKTVLDPTQEFLYTNLNDPSTLEGHIIGYGDLLIEQSQSSWTQVDIPIRYRDKYASEKPNVLILTASASYRGDYFEGSTDSNLYLDDIEFIYE</sequence>
<name>G5H5E6_9BACT</name>
<dbReference type="InterPro" id="IPR038653">
    <property type="entry name" value="Put_CMD_sf"/>
</dbReference>
<dbReference type="AlphaFoldDB" id="G5H5E6"/>
<dbReference type="PATRIC" id="fig|742725.3.peg.177"/>
<dbReference type="Proteomes" id="UP000006008">
    <property type="component" value="Unassembled WGS sequence"/>
</dbReference>
<dbReference type="EMBL" id="ADLD01000003">
    <property type="protein sequence ID" value="EHB93385.1"/>
    <property type="molecule type" value="Genomic_DNA"/>
</dbReference>
<evidence type="ECO:0000313" key="3">
    <source>
        <dbReference type="EMBL" id="EHB93385.1"/>
    </source>
</evidence>
<feature type="domain" description="Putative carbohydrate metabolism" evidence="2">
    <location>
        <begin position="487"/>
        <end position="717"/>
    </location>
</feature>
<proteinExistence type="predicted"/>
<evidence type="ECO:0000259" key="2">
    <source>
        <dbReference type="Pfam" id="PF13201"/>
    </source>
</evidence>
<dbReference type="eggNOG" id="ENOG50316Q7">
    <property type="taxonomic scope" value="Bacteria"/>
</dbReference>
<dbReference type="PROSITE" id="PS51257">
    <property type="entry name" value="PROKAR_LIPOPROTEIN"/>
    <property type="match status" value="1"/>
</dbReference>
<keyword evidence="4" id="KW-1185">Reference proteome</keyword>
<dbReference type="InterPro" id="IPR027840">
    <property type="entry name" value="DUF4493"/>
</dbReference>
<evidence type="ECO:0000256" key="1">
    <source>
        <dbReference type="SAM" id="SignalP"/>
    </source>
</evidence>
<comment type="caution">
    <text evidence="3">The sequence shown here is derived from an EMBL/GenBank/DDBJ whole genome shotgun (WGS) entry which is preliminary data.</text>
</comment>
<dbReference type="Gene3D" id="2.60.120.890">
    <property type="entry name" value="BT2081, beta-jelly-roll domain"/>
    <property type="match status" value="1"/>
</dbReference>